<feature type="region of interest" description="Disordered" evidence="1">
    <location>
        <begin position="327"/>
        <end position="346"/>
    </location>
</feature>
<dbReference type="InParanoid" id="A0A3P7E800"/>
<dbReference type="EMBL" id="UYWW01003406">
    <property type="protein sequence ID" value="VDM12717.1"/>
    <property type="molecule type" value="Genomic_DNA"/>
</dbReference>
<dbReference type="AlphaFoldDB" id="A0A3P7E800"/>
<evidence type="ECO:0000256" key="1">
    <source>
        <dbReference type="SAM" id="MobiDB-lite"/>
    </source>
</evidence>
<dbReference type="OrthoDB" id="10629184at2759"/>
<feature type="compositionally biased region" description="Low complexity" evidence="1">
    <location>
        <begin position="585"/>
        <end position="600"/>
    </location>
</feature>
<reference evidence="2 3" key="1">
    <citation type="submission" date="2018-11" db="EMBL/GenBank/DDBJ databases">
        <authorList>
            <consortium name="Pathogen Informatics"/>
        </authorList>
    </citation>
    <scope>NUCLEOTIDE SEQUENCE [LARGE SCALE GENOMIC DNA]</scope>
</reference>
<feature type="compositionally biased region" description="Polar residues" evidence="1">
    <location>
        <begin position="545"/>
        <end position="557"/>
    </location>
</feature>
<feature type="compositionally biased region" description="Polar residues" evidence="1">
    <location>
        <begin position="604"/>
        <end position="624"/>
    </location>
</feature>
<proteinExistence type="predicted"/>
<feature type="compositionally biased region" description="Polar residues" evidence="1">
    <location>
        <begin position="654"/>
        <end position="665"/>
    </location>
</feature>
<accession>A0A3P7E800</accession>
<evidence type="ECO:0000313" key="3">
    <source>
        <dbReference type="Proteomes" id="UP000270924"/>
    </source>
</evidence>
<feature type="region of interest" description="Disordered" evidence="1">
    <location>
        <begin position="282"/>
        <end position="315"/>
    </location>
</feature>
<sequence>MKRNQMSEQSSREIFHVTDEGENTTQQQQTFSQLPQQLRIQFSCQQNVPSLPELLAQEFSISDSSRQIIENMRADEIHEMFTPSSSSSSAIRQPYLQMILQQALQRIQALQQRYSDRNQFIMQLPPVQANQQQSTTGISQQSNAEQMPSQQSQSMLHLLTPSSSSSSSSSNNTNAQMFLQFPQLEANSNLTTSQQSSITSQQQSHMQRASQSFFQQSNSSQNNHLFTQTAQQTNQFLQSQQISQQQNSTAAQQLLLRLSQQIQTLSSQQSLQQTQPMLVQVLQQSSATSEPFRPEQKQHQQQQQQHQQQIPQQSSILRPVNRMPIQSSSLQQMQSTQQSLLQQSNQSTTTSFATELSSQETRQIMQQMLSNQSFLSSNQSILQGIQQMFPQISLQPLLESRRTNFGNNLLFNQRTQITQQQSNQQQIIQQQSQTQSSIQQPLFAQFIPCTSIDVPVGILQITESGMQSCQQSSKVIKDSFEIPQVSLFDLSPQQFMHVIQQCPYNRSSGQESSMKSAQQSSLQPYQELSSGTSVSSNQISTSSTLNDTITMPVTNANESEEESYDDDDDDESDDDEECDNFISGAETSTSSATTETTITEHMNRTSSQAAALSEVPESSTSTKPENSRGLLQETEADNDSSADTTGIMRHSNSHHTSGLNDNNSTSFNSDHLSPLIFTPVHALTASLSNQLTESGISEISNATRSLLSHFFNLNQIDFISNNNTNDDETIQPRNEFYQMFDGDQLTLQETTDRLVVLMARIE</sequence>
<evidence type="ECO:0000313" key="2">
    <source>
        <dbReference type="EMBL" id="VDM12717.1"/>
    </source>
</evidence>
<feature type="compositionally biased region" description="Low complexity" evidence="1">
    <location>
        <begin position="529"/>
        <end position="544"/>
    </location>
</feature>
<feature type="compositionally biased region" description="Low complexity" evidence="1">
    <location>
        <begin position="299"/>
        <end position="313"/>
    </location>
</feature>
<feature type="compositionally biased region" description="Polar residues" evidence="1">
    <location>
        <begin position="143"/>
        <end position="155"/>
    </location>
</feature>
<feature type="compositionally biased region" description="Low complexity" evidence="1">
    <location>
        <begin position="131"/>
        <end position="142"/>
    </location>
</feature>
<feature type="compositionally biased region" description="Acidic residues" evidence="1">
    <location>
        <begin position="558"/>
        <end position="579"/>
    </location>
</feature>
<feature type="non-terminal residue" evidence="2">
    <location>
        <position position="762"/>
    </location>
</feature>
<gene>
    <name evidence="2" type="ORF">WBA_LOCUS6103</name>
</gene>
<name>A0A3P7E800_WUCBA</name>
<protein>
    <submittedName>
        <fullName evidence="2">Uncharacterized protein</fullName>
    </submittedName>
</protein>
<dbReference type="OMA" id="IQQCPYN"/>
<feature type="region of interest" description="Disordered" evidence="1">
    <location>
        <begin position="127"/>
        <end position="173"/>
    </location>
</feature>
<organism evidence="2 3">
    <name type="scientific">Wuchereria bancrofti</name>
    <dbReference type="NCBI Taxonomy" id="6293"/>
    <lineage>
        <taxon>Eukaryota</taxon>
        <taxon>Metazoa</taxon>
        <taxon>Ecdysozoa</taxon>
        <taxon>Nematoda</taxon>
        <taxon>Chromadorea</taxon>
        <taxon>Rhabditida</taxon>
        <taxon>Spirurina</taxon>
        <taxon>Spiruromorpha</taxon>
        <taxon>Filarioidea</taxon>
        <taxon>Onchocercidae</taxon>
        <taxon>Wuchereria</taxon>
    </lineage>
</organism>
<feature type="compositionally biased region" description="Low complexity" evidence="1">
    <location>
        <begin position="191"/>
        <end position="220"/>
    </location>
</feature>
<keyword evidence="3" id="KW-1185">Reference proteome</keyword>
<feature type="region of interest" description="Disordered" evidence="1">
    <location>
        <begin position="506"/>
        <end position="665"/>
    </location>
</feature>
<feature type="compositionally biased region" description="Polar residues" evidence="1">
    <location>
        <begin position="506"/>
        <end position="528"/>
    </location>
</feature>
<dbReference type="Proteomes" id="UP000270924">
    <property type="component" value="Unassembled WGS sequence"/>
</dbReference>
<feature type="region of interest" description="Disordered" evidence="1">
    <location>
        <begin position="189"/>
        <end position="220"/>
    </location>
</feature>